<dbReference type="AlphaFoldDB" id="J3PI94"/>
<dbReference type="Pfam" id="PF06985">
    <property type="entry name" value="HET"/>
    <property type="match status" value="1"/>
</dbReference>
<reference evidence="5" key="1">
    <citation type="submission" date="2010-07" db="EMBL/GenBank/DDBJ databases">
        <title>The genome sequence of Gaeumannomyces graminis var. tritici strain R3-111a-1.</title>
        <authorList>
            <consortium name="The Broad Institute Genome Sequencing Platform"/>
            <person name="Ma L.-J."/>
            <person name="Dead R."/>
            <person name="Young S."/>
            <person name="Zeng Q."/>
            <person name="Koehrsen M."/>
            <person name="Alvarado L."/>
            <person name="Berlin A."/>
            <person name="Chapman S.B."/>
            <person name="Chen Z."/>
            <person name="Freedman E."/>
            <person name="Gellesch M."/>
            <person name="Goldberg J."/>
            <person name="Griggs A."/>
            <person name="Gujja S."/>
            <person name="Heilman E.R."/>
            <person name="Heiman D."/>
            <person name="Hepburn T."/>
            <person name="Howarth C."/>
            <person name="Jen D."/>
            <person name="Larson L."/>
            <person name="Mehta T."/>
            <person name="Neiman D."/>
            <person name="Pearson M."/>
            <person name="Roberts A."/>
            <person name="Saif S."/>
            <person name="Shea T."/>
            <person name="Shenoy N."/>
            <person name="Sisk P."/>
            <person name="Stolte C."/>
            <person name="Sykes S."/>
            <person name="Walk T."/>
            <person name="White J."/>
            <person name="Yandava C."/>
            <person name="Haas B."/>
            <person name="Nusbaum C."/>
            <person name="Birren B."/>
        </authorList>
    </citation>
    <scope>NUCLEOTIDE SEQUENCE [LARGE SCALE GENOMIC DNA]</scope>
    <source>
        <strain evidence="5">R3-111a-1</strain>
    </source>
</reference>
<feature type="domain" description="Heterokaryon incompatibility" evidence="2">
    <location>
        <begin position="156"/>
        <end position="304"/>
    </location>
</feature>
<dbReference type="GeneID" id="20353680"/>
<feature type="region of interest" description="Disordered" evidence="1">
    <location>
        <begin position="625"/>
        <end position="650"/>
    </location>
</feature>
<dbReference type="Pfam" id="PF26639">
    <property type="entry name" value="Het-6_barrel"/>
    <property type="match status" value="1"/>
</dbReference>
<dbReference type="EMBL" id="GL385404">
    <property type="protein sequence ID" value="EJT69606.1"/>
    <property type="molecule type" value="Genomic_DNA"/>
</dbReference>
<reference evidence="3" key="2">
    <citation type="submission" date="2010-07" db="EMBL/GenBank/DDBJ databases">
        <authorList>
            <consortium name="The Broad Institute Genome Sequencing Platform"/>
            <consortium name="Broad Institute Genome Sequencing Center for Infectious Disease"/>
            <person name="Ma L.-J."/>
            <person name="Dead R."/>
            <person name="Young S."/>
            <person name="Zeng Q."/>
            <person name="Koehrsen M."/>
            <person name="Alvarado L."/>
            <person name="Berlin A."/>
            <person name="Chapman S.B."/>
            <person name="Chen Z."/>
            <person name="Freedman E."/>
            <person name="Gellesch M."/>
            <person name="Goldberg J."/>
            <person name="Griggs A."/>
            <person name="Gujja S."/>
            <person name="Heilman E.R."/>
            <person name="Heiman D."/>
            <person name="Hepburn T."/>
            <person name="Howarth C."/>
            <person name="Jen D."/>
            <person name="Larson L."/>
            <person name="Mehta T."/>
            <person name="Neiman D."/>
            <person name="Pearson M."/>
            <person name="Roberts A."/>
            <person name="Saif S."/>
            <person name="Shea T."/>
            <person name="Shenoy N."/>
            <person name="Sisk P."/>
            <person name="Stolte C."/>
            <person name="Sykes S."/>
            <person name="Walk T."/>
            <person name="White J."/>
            <person name="Yandava C."/>
            <person name="Haas B."/>
            <person name="Nusbaum C."/>
            <person name="Birren B."/>
        </authorList>
    </citation>
    <scope>NUCLEOTIDE SEQUENCE</scope>
    <source>
        <strain evidence="3">R3-111a-1</strain>
    </source>
</reference>
<evidence type="ECO:0000313" key="5">
    <source>
        <dbReference type="Proteomes" id="UP000006039"/>
    </source>
</evidence>
<dbReference type="OrthoDB" id="3548654at2759"/>
<dbReference type="VEuPathDB" id="FungiDB:GGTG_13222"/>
<gene>
    <name evidence="4" type="primary">20353680</name>
    <name evidence="3" type="ORF">GGTG_13222</name>
</gene>
<reference evidence="3" key="3">
    <citation type="submission" date="2010-09" db="EMBL/GenBank/DDBJ databases">
        <title>Annotation of Gaeumannomyces graminis var. tritici R3-111a-1.</title>
        <authorList>
            <consortium name="The Broad Institute Genome Sequencing Platform"/>
            <person name="Ma L.-J."/>
            <person name="Dead R."/>
            <person name="Young S.K."/>
            <person name="Zeng Q."/>
            <person name="Gargeya S."/>
            <person name="Fitzgerald M."/>
            <person name="Haas B."/>
            <person name="Abouelleil A."/>
            <person name="Alvarado L."/>
            <person name="Arachchi H.M."/>
            <person name="Berlin A."/>
            <person name="Brown A."/>
            <person name="Chapman S.B."/>
            <person name="Chen Z."/>
            <person name="Dunbar C."/>
            <person name="Freedman E."/>
            <person name="Gearin G."/>
            <person name="Gellesch M."/>
            <person name="Goldberg J."/>
            <person name="Griggs A."/>
            <person name="Gujja S."/>
            <person name="Heiman D."/>
            <person name="Howarth C."/>
            <person name="Larson L."/>
            <person name="Lui A."/>
            <person name="MacDonald P.J.P."/>
            <person name="Mehta T."/>
            <person name="Montmayeur A."/>
            <person name="Murphy C."/>
            <person name="Neiman D."/>
            <person name="Pearson M."/>
            <person name="Priest M."/>
            <person name="Roberts A."/>
            <person name="Saif S."/>
            <person name="Shea T."/>
            <person name="Shenoy N."/>
            <person name="Sisk P."/>
            <person name="Stolte C."/>
            <person name="Sykes S."/>
            <person name="Yandava C."/>
            <person name="Wortman J."/>
            <person name="Nusbaum C."/>
            <person name="Birren B."/>
        </authorList>
    </citation>
    <scope>NUCLEOTIDE SEQUENCE</scope>
    <source>
        <strain evidence="3">R3-111a-1</strain>
    </source>
</reference>
<dbReference type="RefSeq" id="XP_009229391.1">
    <property type="nucleotide sequence ID" value="XM_009231127.1"/>
</dbReference>
<dbReference type="HOGENOM" id="CLU_004184_7_4_1"/>
<evidence type="ECO:0000313" key="4">
    <source>
        <dbReference type="EnsemblFungi" id="EJT69606"/>
    </source>
</evidence>
<organism evidence="3">
    <name type="scientific">Gaeumannomyces tritici (strain R3-111a-1)</name>
    <name type="common">Wheat and barley take-all root rot fungus</name>
    <name type="synonym">Gaeumannomyces graminis var. tritici</name>
    <dbReference type="NCBI Taxonomy" id="644352"/>
    <lineage>
        <taxon>Eukaryota</taxon>
        <taxon>Fungi</taxon>
        <taxon>Dikarya</taxon>
        <taxon>Ascomycota</taxon>
        <taxon>Pezizomycotina</taxon>
        <taxon>Sordariomycetes</taxon>
        <taxon>Sordariomycetidae</taxon>
        <taxon>Magnaporthales</taxon>
        <taxon>Magnaporthaceae</taxon>
        <taxon>Gaeumannomyces</taxon>
    </lineage>
</organism>
<reference evidence="4" key="4">
    <citation type="journal article" date="2015" name="G3 (Bethesda)">
        <title>Genome sequences of three phytopathogenic species of the Magnaporthaceae family of fungi.</title>
        <authorList>
            <person name="Okagaki L.H."/>
            <person name="Nunes C.C."/>
            <person name="Sailsbery J."/>
            <person name="Clay B."/>
            <person name="Brown D."/>
            <person name="John T."/>
            <person name="Oh Y."/>
            <person name="Young N."/>
            <person name="Fitzgerald M."/>
            <person name="Haas B.J."/>
            <person name="Zeng Q."/>
            <person name="Young S."/>
            <person name="Adiconis X."/>
            <person name="Fan L."/>
            <person name="Levin J.Z."/>
            <person name="Mitchell T.K."/>
            <person name="Okubara P.A."/>
            <person name="Farman M.L."/>
            <person name="Kohn L.M."/>
            <person name="Birren B."/>
            <person name="Ma L.-J."/>
            <person name="Dean R.A."/>
        </authorList>
    </citation>
    <scope>NUCLEOTIDE SEQUENCE</scope>
    <source>
        <strain evidence="4">R3-111a-1</strain>
    </source>
</reference>
<feature type="compositionally biased region" description="Polar residues" evidence="1">
    <location>
        <begin position="625"/>
        <end position="637"/>
    </location>
</feature>
<dbReference type="PANTHER" id="PTHR24148:SF64">
    <property type="entry name" value="HETEROKARYON INCOMPATIBILITY DOMAIN-CONTAINING PROTEIN"/>
    <property type="match status" value="1"/>
</dbReference>
<dbReference type="PANTHER" id="PTHR24148">
    <property type="entry name" value="ANKYRIN REPEAT DOMAIN-CONTAINING PROTEIN 39 HOMOLOG-RELATED"/>
    <property type="match status" value="1"/>
</dbReference>
<dbReference type="EnsemblFungi" id="EJT69606">
    <property type="protein sequence ID" value="EJT69606"/>
    <property type="gene ID" value="GGTG_13222"/>
</dbReference>
<dbReference type="InterPro" id="IPR052895">
    <property type="entry name" value="HetReg/Transcr_Mod"/>
</dbReference>
<evidence type="ECO:0000259" key="2">
    <source>
        <dbReference type="Pfam" id="PF06985"/>
    </source>
</evidence>
<reference evidence="4" key="5">
    <citation type="submission" date="2018-04" db="UniProtKB">
        <authorList>
            <consortium name="EnsemblFungi"/>
        </authorList>
    </citation>
    <scope>IDENTIFICATION</scope>
    <source>
        <strain evidence="4">R3-111a-1</strain>
    </source>
</reference>
<protein>
    <recommendedName>
        <fullName evidence="2">Heterokaryon incompatibility domain-containing protein</fullName>
    </recommendedName>
</protein>
<keyword evidence="5" id="KW-1185">Reference proteome</keyword>
<proteinExistence type="predicted"/>
<name>J3PI94_GAET3</name>
<dbReference type="InterPro" id="IPR010730">
    <property type="entry name" value="HET"/>
</dbReference>
<dbReference type="Proteomes" id="UP000006039">
    <property type="component" value="Unassembled WGS sequence"/>
</dbReference>
<accession>J3PI94</accession>
<sequence length="753" mass="84833">MAQMPRWDNLLGSSAVDDMMTELSIAKVGEPVGEPGSQGEGVPNLQKALLQTRDDSQRREGPYRPLLEPQEIRVLELKPGSGEDEVRCSLHHCSLDVPIRTRTGGRWETDPEVLRRQRMVIRGEWEGPTDFMPSHFLTQEPRHALLLPDRLEPVAYTALSYTWGPNVFDALVELDGYKRPVTAALERALRRFRRPDASLVMWIDQLCINQADEGEKEKQIPLMGRVYAQSSNTLVWLGDAAPGSAKAIALLEQIAREMHMDMKPLELPADLARRYLPGPEDEAWKAVRDFFLRPWFTRVWINQEVWMPEIILAMCGNEAINWEMLLTAYNNLRISGLSTWMFETLPPPEDVADRGIDVIARAGRLWDISPQSKSYVRQTELIDKIRDRRCYDPRDKVYGLMGMLKTPKWKKVSYSQDYPTSMLYRDVAAYGLENIPHNLDHILASVDHEYTQTTAGLPSWVPDWDQARQTWPLCDNFSGVYGSGNKQRFPLPHDELETKTRIKGHEHEAKIMIEGVELHSRAVFADRVVQTSGRLTEPDISLVSPQTTNKDFLVACADLAAVAAPRSPYMGSSGAPSASGVPQEGKKAFEAFWRTLVADKDDTNMQRAPELYGEVVSFLLDQSTGRSPSFPGQTYSPRQRRPKGKGGLDLDMLSGKRTMGMAFRSLRDAAQRAAKNRRFVVTEKSMFGLVPHWAREGDDIAIIQGCNIPFVLRRADRAGGRGYHVIGECYVHGIMSGEVFASGDKKSADIVLV</sequence>
<dbReference type="eggNOG" id="ENOG502SJQS">
    <property type="taxonomic scope" value="Eukaryota"/>
</dbReference>
<dbReference type="STRING" id="644352.J3PI94"/>
<evidence type="ECO:0000256" key="1">
    <source>
        <dbReference type="SAM" id="MobiDB-lite"/>
    </source>
</evidence>
<evidence type="ECO:0000313" key="3">
    <source>
        <dbReference type="EMBL" id="EJT69606.1"/>
    </source>
</evidence>